<feature type="transmembrane region" description="Helical" evidence="1">
    <location>
        <begin position="244"/>
        <end position="261"/>
    </location>
</feature>
<gene>
    <name evidence="2" type="ORF">NJR55_10335</name>
</gene>
<keyword evidence="1" id="KW-0812">Transmembrane</keyword>
<dbReference type="InterPro" id="IPR022134">
    <property type="entry name" value="DUF3667"/>
</dbReference>
<accession>A0A9X2FYU9</accession>
<feature type="transmembrane region" description="Helical" evidence="1">
    <location>
        <begin position="273"/>
        <end position="300"/>
    </location>
</feature>
<proteinExistence type="predicted"/>
<feature type="transmembrane region" description="Helical" evidence="1">
    <location>
        <begin position="205"/>
        <end position="224"/>
    </location>
</feature>
<keyword evidence="3" id="KW-1185">Reference proteome</keyword>
<evidence type="ECO:0000256" key="1">
    <source>
        <dbReference type="SAM" id="Phobius"/>
    </source>
</evidence>
<dbReference type="RefSeq" id="WP_253619867.1">
    <property type="nucleotide sequence ID" value="NZ_JAMZDE010000008.1"/>
</dbReference>
<name>A0A9X2FYU9_9GAMM</name>
<sequence>MESTVSNCKNCNTPLTGEYCHQCGQQDKQSIRSVSAVVGDLFGELGHWDSRFYRTLRGLFLKPGFLSSEFMKGRHASYVPPLRLYFFISLISFMVLTSQITFNDSGAKSEARQSETEVSESDSNESTVRRGFELEFGDIPWLNEEQTRMLEQKLQHLKQNPQLFTQKLISMTPQMMLLMLPFWALYLKVLYLFSNRYYLEHLTVALHTHAFLLLSLMLLSTLSYITNPLIDNFGWTWLTLPSDWLGYIIIGWMFTYLLLTQKRFYQQSWTLTVFKFLACIFGYFLLLSASFVLMVIIGILNA</sequence>
<comment type="caution">
    <text evidence="2">The sequence shown here is derived from an EMBL/GenBank/DDBJ whole genome shotgun (WGS) entry which is preliminary data.</text>
</comment>
<dbReference type="EMBL" id="JAMZDE010000008">
    <property type="protein sequence ID" value="MCP1339984.1"/>
    <property type="molecule type" value="Genomic_DNA"/>
</dbReference>
<protein>
    <submittedName>
        <fullName evidence="2">DUF3667 domain-containing protein</fullName>
    </submittedName>
</protein>
<evidence type="ECO:0000313" key="3">
    <source>
        <dbReference type="Proteomes" id="UP001139474"/>
    </source>
</evidence>
<keyword evidence="1" id="KW-1133">Transmembrane helix</keyword>
<evidence type="ECO:0000313" key="2">
    <source>
        <dbReference type="EMBL" id="MCP1339984.1"/>
    </source>
</evidence>
<organism evidence="2 3">
    <name type="scientific">Idiomarina rhizosphaerae</name>
    <dbReference type="NCBI Taxonomy" id="2961572"/>
    <lineage>
        <taxon>Bacteria</taxon>
        <taxon>Pseudomonadati</taxon>
        <taxon>Pseudomonadota</taxon>
        <taxon>Gammaproteobacteria</taxon>
        <taxon>Alteromonadales</taxon>
        <taxon>Idiomarinaceae</taxon>
        <taxon>Idiomarina</taxon>
    </lineage>
</organism>
<feature type="transmembrane region" description="Helical" evidence="1">
    <location>
        <begin position="175"/>
        <end position="193"/>
    </location>
</feature>
<dbReference type="Pfam" id="PF12412">
    <property type="entry name" value="DUF3667"/>
    <property type="match status" value="1"/>
</dbReference>
<reference evidence="2" key="1">
    <citation type="submission" date="2022-06" db="EMBL/GenBank/DDBJ databases">
        <title>Idiomarina rhizosphaerae M1R2S28.</title>
        <authorList>
            <person name="Sun J.-Q."/>
            <person name="Li L.-F."/>
        </authorList>
    </citation>
    <scope>NUCLEOTIDE SEQUENCE</scope>
    <source>
        <strain evidence="2">M1R2S28</strain>
    </source>
</reference>
<keyword evidence="1" id="KW-0472">Membrane</keyword>
<dbReference type="Proteomes" id="UP001139474">
    <property type="component" value="Unassembled WGS sequence"/>
</dbReference>
<feature type="transmembrane region" description="Helical" evidence="1">
    <location>
        <begin position="82"/>
        <end position="102"/>
    </location>
</feature>
<dbReference type="AlphaFoldDB" id="A0A9X2FYU9"/>